<dbReference type="Pfam" id="PF00535">
    <property type="entry name" value="Glycos_transf_2"/>
    <property type="match status" value="1"/>
</dbReference>
<dbReference type="InterPro" id="IPR029044">
    <property type="entry name" value="Nucleotide-diphossugar_trans"/>
</dbReference>
<proteinExistence type="predicted"/>
<organism evidence="5 12">
    <name type="scientific">Blautia obeum</name>
    <dbReference type="NCBI Taxonomy" id="40520"/>
    <lineage>
        <taxon>Bacteria</taxon>
        <taxon>Bacillati</taxon>
        <taxon>Bacillota</taxon>
        <taxon>Clostridia</taxon>
        <taxon>Lachnospirales</taxon>
        <taxon>Lachnospiraceae</taxon>
        <taxon>Blautia</taxon>
    </lineage>
</organism>
<keyword evidence="5" id="KW-0808">Transferase</keyword>
<dbReference type="EMBL" id="QRHZ01000004">
    <property type="protein sequence ID" value="RHG17223.1"/>
    <property type="molecule type" value="Genomic_DNA"/>
</dbReference>
<dbReference type="InterPro" id="IPR001173">
    <property type="entry name" value="Glyco_trans_2-like"/>
</dbReference>
<dbReference type="Proteomes" id="UP000285839">
    <property type="component" value="Unassembled WGS sequence"/>
</dbReference>
<evidence type="ECO:0000313" key="14">
    <source>
        <dbReference type="Proteomes" id="UP000284220"/>
    </source>
</evidence>
<dbReference type="EMBL" id="QSUB01000001">
    <property type="protein sequence ID" value="RGN07841.1"/>
    <property type="molecule type" value="Genomic_DNA"/>
</dbReference>
<dbReference type="PANTHER" id="PTHR43179:SF7">
    <property type="entry name" value="RHAMNOSYLTRANSFERASE WBBL"/>
    <property type="match status" value="1"/>
</dbReference>
<sequence>MTKFAFLILNYKSTHETEQCVDSIENLEQEENDVQIIIVDNDSQDGCVEHFRKIYKGKKYIHIIENENNAGFSRGNNIGYEYVYENIKPDFLVMINSDIECRQKDFLKRIKEIYTKTHFFVLGPDVYAFRLRIHQSPICKSLPGIREQCQKLKEQREILDKYEKMSAQGKTYVSTDDRKIREEKIFNFVKKYHLDLLKPGVASYKKKYENVVIHGSAIIFSREYLNKYIHALYPEPFYYGEEDLLYLKCMRYQSKIVYDPSVKVWHAAGASATNSKGDRCTLKREIFRYENFVKTKELYIEVLKDENFYENEIRK</sequence>
<dbReference type="SUPFAM" id="SSF53448">
    <property type="entry name" value="Nucleotide-diphospho-sugar transferases"/>
    <property type="match status" value="1"/>
</dbReference>
<dbReference type="Proteomes" id="UP000265808">
    <property type="component" value="Unassembled WGS sequence"/>
</dbReference>
<evidence type="ECO:0000313" key="2">
    <source>
        <dbReference type="EMBL" id="RGN07841.1"/>
    </source>
</evidence>
<dbReference type="EMBL" id="QRUH01000003">
    <property type="protein sequence ID" value="RGR49942.1"/>
    <property type="molecule type" value="Genomic_DNA"/>
</dbReference>
<evidence type="ECO:0000259" key="1">
    <source>
        <dbReference type="Pfam" id="PF00535"/>
    </source>
</evidence>
<evidence type="ECO:0000313" key="6">
    <source>
        <dbReference type="EMBL" id="RHC07561.1"/>
    </source>
</evidence>
<evidence type="ECO:0000313" key="16">
    <source>
        <dbReference type="Proteomes" id="UP000284644"/>
    </source>
</evidence>
<reference evidence="10 11" key="1">
    <citation type="submission" date="2018-08" db="EMBL/GenBank/DDBJ databases">
        <title>A genome reference for cultivated species of the human gut microbiota.</title>
        <authorList>
            <person name="Zou Y."/>
            <person name="Xue W."/>
            <person name="Luo G."/>
        </authorList>
    </citation>
    <scope>NUCLEOTIDE SEQUENCE [LARGE SCALE GENOMIC DNA]</scope>
    <source>
        <strain evidence="5 12">AF14-23</strain>
        <strain evidence="4 17">AF25-21</strain>
        <strain evidence="3 13">AF29-2BH</strain>
        <strain evidence="9 15">AF39-4</strain>
        <strain evidence="8 14">AM22-9LB</strain>
        <strain evidence="7 16">AM29-25AC</strain>
        <strain evidence="6 11">AM37-4AC</strain>
        <strain evidence="2 10">OM06-11AA</strain>
    </source>
</reference>
<evidence type="ECO:0000313" key="3">
    <source>
        <dbReference type="EMBL" id="RGQ07750.1"/>
    </source>
</evidence>
<evidence type="ECO:0000313" key="12">
    <source>
        <dbReference type="Proteomes" id="UP000265828"/>
    </source>
</evidence>
<evidence type="ECO:0000313" key="10">
    <source>
        <dbReference type="Proteomes" id="UP000261222"/>
    </source>
</evidence>
<evidence type="ECO:0000313" key="7">
    <source>
        <dbReference type="EMBL" id="RHE13929.1"/>
    </source>
</evidence>
<gene>
    <name evidence="9" type="ORF">DW040_10190</name>
    <name evidence="8" type="ORF">DW272_09220</name>
    <name evidence="7" type="ORF">DW767_05210</name>
    <name evidence="6" type="ORF">DW859_07825</name>
    <name evidence="5" type="ORF">DWW07_06015</name>
    <name evidence="4" type="ORF">DWY46_05855</name>
    <name evidence="3" type="ORF">DWZ12_00675</name>
    <name evidence="2" type="ORF">DXB81_04945</name>
</gene>
<dbReference type="Proteomes" id="UP000284267">
    <property type="component" value="Unassembled WGS sequence"/>
</dbReference>
<name>A0A395ZYC0_9FIRM</name>
<dbReference type="Proteomes" id="UP000261222">
    <property type="component" value="Unassembled WGS sequence"/>
</dbReference>
<evidence type="ECO:0000313" key="13">
    <source>
        <dbReference type="Proteomes" id="UP000283585"/>
    </source>
</evidence>
<dbReference type="Proteomes" id="UP000283585">
    <property type="component" value="Unassembled WGS sequence"/>
</dbReference>
<dbReference type="AlphaFoldDB" id="A0A395ZYC0"/>
<evidence type="ECO:0000313" key="8">
    <source>
        <dbReference type="EMBL" id="RHG17223.1"/>
    </source>
</evidence>
<feature type="domain" description="Glycosyltransferase 2-like" evidence="1">
    <location>
        <begin position="9"/>
        <end position="122"/>
    </location>
</feature>
<evidence type="ECO:0000313" key="5">
    <source>
        <dbReference type="EMBL" id="RGV65192.1"/>
    </source>
</evidence>
<evidence type="ECO:0000313" key="17">
    <source>
        <dbReference type="Proteomes" id="UP000285839"/>
    </source>
</evidence>
<dbReference type="EMBL" id="QRSS01000001">
    <property type="protein sequence ID" value="RGQ07750.1"/>
    <property type="molecule type" value="Genomic_DNA"/>
</dbReference>
<dbReference type="EMBL" id="QSHL01000004">
    <property type="protein sequence ID" value="RHC07561.1"/>
    <property type="molecule type" value="Genomic_DNA"/>
</dbReference>
<dbReference type="EMBL" id="QSJW01000003">
    <property type="protein sequence ID" value="RHE13929.1"/>
    <property type="molecule type" value="Genomic_DNA"/>
</dbReference>
<dbReference type="Gene3D" id="3.90.550.10">
    <property type="entry name" value="Spore Coat Polysaccharide Biosynthesis Protein SpsA, Chain A"/>
    <property type="match status" value="1"/>
</dbReference>
<evidence type="ECO:0000313" key="9">
    <source>
        <dbReference type="EMBL" id="RHK95099.1"/>
    </source>
</evidence>
<protein>
    <submittedName>
        <fullName evidence="5">Glycosyltransferase</fullName>
    </submittedName>
</protein>
<dbReference type="PANTHER" id="PTHR43179">
    <property type="entry name" value="RHAMNOSYLTRANSFERASE WBBL"/>
    <property type="match status" value="1"/>
</dbReference>
<evidence type="ECO:0000313" key="11">
    <source>
        <dbReference type="Proteomes" id="UP000265808"/>
    </source>
</evidence>
<dbReference type="Proteomes" id="UP000265828">
    <property type="component" value="Unassembled WGS sequence"/>
</dbReference>
<dbReference type="GO" id="GO:0016740">
    <property type="term" value="F:transferase activity"/>
    <property type="evidence" value="ECO:0007669"/>
    <property type="project" value="UniProtKB-KW"/>
</dbReference>
<comment type="caution">
    <text evidence="5">The sequence shown here is derived from an EMBL/GenBank/DDBJ whole genome shotgun (WGS) entry which is preliminary data.</text>
</comment>
<dbReference type="RefSeq" id="WP_117627778.1">
    <property type="nucleotide sequence ID" value="NZ_CABJDZ010000004.1"/>
</dbReference>
<dbReference type="Proteomes" id="UP000284644">
    <property type="component" value="Unassembled WGS sequence"/>
</dbReference>
<evidence type="ECO:0000313" key="4">
    <source>
        <dbReference type="EMBL" id="RGR49942.1"/>
    </source>
</evidence>
<evidence type="ECO:0000313" key="15">
    <source>
        <dbReference type="Proteomes" id="UP000284267"/>
    </source>
</evidence>
<dbReference type="EMBL" id="QROE01000004">
    <property type="protein sequence ID" value="RHK95099.1"/>
    <property type="molecule type" value="Genomic_DNA"/>
</dbReference>
<dbReference type="EMBL" id="QRZI01000003">
    <property type="protein sequence ID" value="RGV65192.1"/>
    <property type="molecule type" value="Genomic_DNA"/>
</dbReference>
<accession>A0A395ZYC0</accession>
<dbReference type="Proteomes" id="UP000284220">
    <property type="component" value="Unassembled WGS sequence"/>
</dbReference>